<dbReference type="OrthoDB" id="3210767at2"/>
<dbReference type="PANTHER" id="PTHR30283">
    <property type="entry name" value="PEROXIDE STRESS RESPONSE PROTEIN YAAA"/>
    <property type="match status" value="1"/>
</dbReference>
<dbReference type="RefSeq" id="WP_092912887.1">
    <property type="nucleotide sequence ID" value="NZ_FOXB01000026.1"/>
</dbReference>
<reference evidence="1 2" key="1">
    <citation type="submission" date="2016-10" db="EMBL/GenBank/DDBJ databases">
        <authorList>
            <person name="de Groot N.N."/>
        </authorList>
    </citation>
    <scope>NUCLEOTIDE SEQUENCE [LARGE SCALE GENOMIC DNA]</scope>
    <source>
        <strain evidence="1 2">EP1-55-1</strain>
    </source>
</reference>
<evidence type="ECO:0000313" key="2">
    <source>
        <dbReference type="Proteomes" id="UP000199227"/>
    </source>
</evidence>
<dbReference type="Proteomes" id="UP000199227">
    <property type="component" value="Unassembled WGS sequence"/>
</dbReference>
<dbReference type="EMBL" id="FOXB01000026">
    <property type="protein sequence ID" value="SFP55761.1"/>
    <property type="molecule type" value="Genomic_DNA"/>
</dbReference>
<keyword evidence="2" id="KW-1185">Reference proteome</keyword>
<protein>
    <submittedName>
        <fullName evidence="1">Uncharacterized protein</fullName>
    </submittedName>
</protein>
<dbReference type="AlphaFoldDB" id="A0A1I5RBR9"/>
<accession>A0A1I5RBR9</accession>
<name>A0A1I5RBR9_9BACT</name>
<dbReference type="GO" id="GO:0005829">
    <property type="term" value="C:cytosol"/>
    <property type="evidence" value="ECO:0007669"/>
    <property type="project" value="TreeGrafter"/>
</dbReference>
<sequence length="247" mass="28699">MTILFAPSEGKKSGGTLPPIDKDAFCFPNLYSYREEVIKKYNNFLHNASNEELKKLFGVKDEKLIEHYKTDIFALNSIKAVERYDGVAYSYLGYENLSEKAKQYIDNNLIIFSNLFGPICAKDRVPEYKLKQAEKIGEFAPEKFYKEHFSSELDLYLEKNGPIVDLRAGFYDKFYKIKAPYITMKFLKNGKTVSHWAKAYRGIILKEMAKYSIMDEHSLLAMDIENLSIVEIKEIKNKKEIVYEILS</sequence>
<dbReference type="InterPro" id="IPR005583">
    <property type="entry name" value="YaaA"/>
</dbReference>
<dbReference type="STRING" id="223786.SAMN05216234_1266"/>
<dbReference type="PANTHER" id="PTHR30283:SF4">
    <property type="entry name" value="PEROXIDE STRESS RESISTANCE PROTEIN YAAA"/>
    <property type="match status" value="1"/>
</dbReference>
<evidence type="ECO:0000313" key="1">
    <source>
        <dbReference type="EMBL" id="SFP55761.1"/>
    </source>
</evidence>
<proteinExistence type="predicted"/>
<dbReference type="GO" id="GO:0033194">
    <property type="term" value="P:response to hydroperoxide"/>
    <property type="evidence" value="ECO:0007669"/>
    <property type="project" value="TreeGrafter"/>
</dbReference>
<dbReference type="Pfam" id="PF03883">
    <property type="entry name" value="H2O2_YaaD"/>
    <property type="match status" value="1"/>
</dbReference>
<organism evidence="1 2">
    <name type="scientific">Hydrogenimonas thermophila</name>
    <dbReference type="NCBI Taxonomy" id="223786"/>
    <lineage>
        <taxon>Bacteria</taxon>
        <taxon>Pseudomonadati</taxon>
        <taxon>Campylobacterota</taxon>
        <taxon>Epsilonproteobacteria</taxon>
        <taxon>Campylobacterales</taxon>
        <taxon>Hydrogenimonadaceae</taxon>
        <taxon>Hydrogenimonas</taxon>
    </lineage>
</organism>
<gene>
    <name evidence="1" type="ORF">SAMN05216234_1266</name>
</gene>